<dbReference type="Gene3D" id="2.40.50.140">
    <property type="entry name" value="Nucleic acid-binding proteins"/>
    <property type="match status" value="1"/>
</dbReference>
<accession>A0A9D1JW18</accession>
<evidence type="ECO:0000256" key="2">
    <source>
        <dbReference type="ARBA" id="ARBA00022692"/>
    </source>
</evidence>
<evidence type="ECO:0000256" key="1">
    <source>
        <dbReference type="ARBA" id="ARBA00004141"/>
    </source>
</evidence>
<dbReference type="InterPro" id="IPR002810">
    <property type="entry name" value="NfeD-like_C"/>
</dbReference>
<dbReference type="PANTHER" id="PTHR33507:SF3">
    <property type="entry name" value="INNER MEMBRANE PROTEIN YBBJ"/>
    <property type="match status" value="1"/>
</dbReference>
<evidence type="ECO:0000259" key="6">
    <source>
        <dbReference type="Pfam" id="PF01957"/>
    </source>
</evidence>
<evidence type="ECO:0000256" key="3">
    <source>
        <dbReference type="ARBA" id="ARBA00022989"/>
    </source>
</evidence>
<dbReference type="PANTHER" id="PTHR33507">
    <property type="entry name" value="INNER MEMBRANE PROTEIN YBBJ"/>
    <property type="match status" value="1"/>
</dbReference>
<sequence length="138" mass="14694">MSIVWLALMVLLLILEAATAGLTSIWFALGALAALIASLFGGALWLQLVWFFAVSLLTLWLTRPLALKYLNSRRVATNADRVIGAEAVVTEDIDNIAGSGAVHVDGHEWTARSGSGANIAKGAVVRVERIEGVKLIVD</sequence>
<dbReference type="GO" id="GO:0005886">
    <property type="term" value="C:plasma membrane"/>
    <property type="evidence" value="ECO:0007669"/>
    <property type="project" value="TreeGrafter"/>
</dbReference>
<evidence type="ECO:0000313" key="7">
    <source>
        <dbReference type="EMBL" id="HIS66819.1"/>
    </source>
</evidence>
<reference evidence="7" key="1">
    <citation type="submission" date="2020-10" db="EMBL/GenBank/DDBJ databases">
        <authorList>
            <person name="Gilroy R."/>
        </authorList>
    </citation>
    <scope>NUCLEOTIDE SEQUENCE</scope>
    <source>
        <strain evidence="7">ChiHjej10B9-9673</strain>
    </source>
</reference>
<keyword evidence="2 5" id="KW-0812">Transmembrane</keyword>
<comment type="subcellular location">
    <subcellularLocation>
        <location evidence="1">Membrane</location>
        <topology evidence="1">Multi-pass membrane protein</topology>
    </subcellularLocation>
</comment>
<protein>
    <submittedName>
        <fullName evidence="7">NfeD family protein</fullName>
    </submittedName>
</protein>
<dbReference type="InterPro" id="IPR012340">
    <property type="entry name" value="NA-bd_OB-fold"/>
</dbReference>
<organism evidence="7 8">
    <name type="scientific">Candidatus Scatomorpha merdipullorum</name>
    <dbReference type="NCBI Taxonomy" id="2840927"/>
    <lineage>
        <taxon>Bacteria</taxon>
        <taxon>Bacillati</taxon>
        <taxon>Bacillota</taxon>
        <taxon>Clostridia</taxon>
        <taxon>Eubacteriales</taxon>
        <taxon>Candidatus Scatomorpha</taxon>
    </lineage>
</organism>
<gene>
    <name evidence="7" type="ORF">IAC18_04570</name>
</gene>
<dbReference type="SUPFAM" id="SSF141322">
    <property type="entry name" value="NfeD domain-like"/>
    <property type="match status" value="1"/>
</dbReference>
<evidence type="ECO:0000256" key="4">
    <source>
        <dbReference type="ARBA" id="ARBA00023136"/>
    </source>
</evidence>
<keyword evidence="4 5" id="KW-0472">Membrane</keyword>
<dbReference type="EMBL" id="DVJK01000126">
    <property type="protein sequence ID" value="HIS66819.1"/>
    <property type="molecule type" value="Genomic_DNA"/>
</dbReference>
<keyword evidence="3 5" id="KW-1133">Transmembrane helix</keyword>
<evidence type="ECO:0000313" key="8">
    <source>
        <dbReference type="Proteomes" id="UP000824001"/>
    </source>
</evidence>
<evidence type="ECO:0000256" key="5">
    <source>
        <dbReference type="SAM" id="Phobius"/>
    </source>
</evidence>
<dbReference type="Proteomes" id="UP000824001">
    <property type="component" value="Unassembled WGS sequence"/>
</dbReference>
<reference evidence="7" key="2">
    <citation type="journal article" date="2021" name="PeerJ">
        <title>Extensive microbial diversity within the chicken gut microbiome revealed by metagenomics and culture.</title>
        <authorList>
            <person name="Gilroy R."/>
            <person name="Ravi A."/>
            <person name="Getino M."/>
            <person name="Pursley I."/>
            <person name="Horton D.L."/>
            <person name="Alikhan N.F."/>
            <person name="Baker D."/>
            <person name="Gharbi K."/>
            <person name="Hall N."/>
            <person name="Watson M."/>
            <person name="Adriaenssens E.M."/>
            <person name="Foster-Nyarko E."/>
            <person name="Jarju S."/>
            <person name="Secka A."/>
            <person name="Antonio M."/>
            <person name="Oren A."/>
            <person name="Chaudhuri R.R."/>
            <person name="La Ragione R."/>
            <person name="Hildebrand F."/>
            <person name="Pallen M.J."/>
        </authorList>
    </citation>
    <scope>NUCLEOTIDE SEQUENCE</scope>
    <source>
        <strain evidence="7">ChiHjej10B9-9673</strain>
    </source>
</reference>
<dbReference type="InterPro" id="IPR052165">
    <property type="entry name" value="Membrane_assoc_protease"/>
</dbReference>
<name>A0A9D1JW18_9FIRM</name>
<comment type="caution">
    <text evidence="7">The sequence shown here is derived from an EMBL/GenBank/DDBJ whole genome shotgun (WGS) entry which is preliminary data.</text>
</comment>
<dbReference type="Pfam" id="PF01957">
    <property type="entry name" value="NfeD"/>
    <property type="match status" value="1"/>
</dbReference>
<feature type="transmembrane region" description="Helical" evidence="5">
    <location>
        <begin position="43"/>
        <end position="62"/>
    </location>
</feature>
<dbReference type="AlphaFoldDB" id="A0A9D1JW18"/>
<feature type="domain" description="NfeD-like C-terminal" evidence="6">
    <location>
        <begin position="79"/>
        <end position="137"/>
    </location>
</feature>
<proteinExistence type="predicted"/>